<reference evidence="3" key="1">
    <citation type="submission" date="2021-02" db="EMBL/GenBank/DDBJ databases">
        <authorList>
            <person name="Dougan E. K."/>
            <person name="Rhodes N."/>
            <person name="Thang M."/>
            <person name="Chan C."/>
        </authorList>
    </citation>
    <scope>NUCLEOTIDE SEQUENCE</scope>
</reference>
<protein>
    <submittedName>
        <fullName evidence="3">Fam213a protein</fullName>
    </submittedName>
</protein>
<evidence type="ECO:0000313" key="3">
    <source>
        <dbReference type="EMBL" id="CAE7430033.1"/>
    </source>
</evidence>
<dbReference type="Proteomes" id="UP000604046">
    <property type="component" value="Unassembled WGS sequence"/>
</dbReference>
<dbReference type="AlphaFoldDB" id="A0A812RB50"/>
<keyword evidence="4" id="KW-1185">Reference proteome</keyword>
<organism evidence="3 4">
    <name type="scientific">Symbiodinium natans</name>
    <dbReference type="NCBI Taxonomy" id="878477"/>
    <lineage>
        <taxon>Eukaryota</taxon>
        <taxon>Sar</taxon>
        <taxon>Alveolata</taxon>
        <taxon>Dinophyceae</taxon>
        <taxon>Suessiales</taxon>
        <taxon>Symbiodiniaceae</taxon>
        <taxon>Symbiodinium</taxon>
    </lineage>
</organism>
<dbReference type="OrthoDB" id="447461at2759"/>
<feature type="transmembrane region" description="Helical" evidence="2">
    <location>
        <begin position="122"/>
        <end position="144"/>
    </location>
</feature>
<dbReference type="EMBL" id="CAJNDS010002320">
    <property type="protein sequence ID" value="CAE7430033.1"/>
    <property type="molecule type" value="Genomic_DNA"/>
</dbReference>
<accession>A0A812RB50</accession>
<evidence type="ECO:0000256" key="2">
    <source>
        <dbReference type="SAM" id="Phobius"/>
    </source>
</evidence>
<evidence type="ECO:0000256" key="1">
    <source>
        <dbReference type="SAM" id="MobiDB-lite"/>
    </source>
</evidence>
<sequence>MDVTEGSSQEMCLDVPAEFPGPDVSETRSESSTATAVADVKTRMEACVQIMSQMRATSPDIVRGIPVHRFLQFAPHKWLRGDLHTLHAFSVAAGKLDEFWSHSWRTRASLKYFNILFLENGFPAFVVGTLCCFTAFLLCVAGVLPPWNGAEREYIWCTPAGVVGYYSTLAFLAAHEAGFPRHCLHQPD</sequence>
<comment type="caution">
    <text evidence="3">The sequence shown here is derived from an EMBL/GenBank/DDBJ whole genome shotgun (WGS) entry which is preliminary data.</text>
</comment>
<keyword evidence="2" id="KW-0472">Membrane</keyword>
<gene>
    <name evidence="3" type="primary">fam213a</name>
    <name evidence="3" type="ORF">SNAT2548_LOCUS23374</name>
</gene>
<proteinExistence type="predicted"/>
<evidence type="ECO:0000313" key="4">
    <source>
        <dbReference type="Proteomes" id="UP000604046"/>
    </source>
</evidence>
<keyword evidence="2" id="KW-1133">Transmembrane helix</keyword>
<keyword evidence="2" id="KW-0812">Transmembrane</keyword>
<feature type="compositionally biased region" description="Polar residues" evidence="1">
    <location>
        <begin position="1"/>
        <end position="10"/>
    </location>
</feature>
<name>A0A812RB50_9DINO</name>
<feature type="region of interest" description="Disordered" evidence="1">
    <location>
        <begin position="1"/>
        <end position="35"/>
    </location>
</feature>